<dbReference type="GO" id="GO:0005634">
    <property type="term" value="C:nucleus"/>
    <property type="evidence" value="ECO:0007669"/>
    <property type="project" value="TreeGrafter"/>
</dbReference>
<evidence type="ECO:0000313" key="3">
    <source>
        <dbReference type="Proteomes" id="UP000243579"/>
    </source>
</evidence>
<dbReference type="GO" id="GO:0003743">
    <property type="term" value="F:translation initiation factor activity"/>
    <property type="evidence" value="ECO:0007669"/>
    <property type="project" value="UniProtKB-KW"/>
</dbReference>
<dbReference type="AlphaFoldDB" id="A0A1V9Z176"/>
<gene>
    <name evidence="2" type="ORF">ACHHYP_04448</name>
</gene>
<dbReference type="EMBL" id="JNBR01000507">
    <property type="protein sequence ID" value="OQR91711.1"/>
    <property type="molecule type" value="Genomic_DNA"/>
</dbReference>
<protein>
    <submittedName>
        <fullName evidence="2">RNA polymerase I-specific transcription initiation factor rrn3</fullName>
    </submittedName>
</protein>
<reference evidence="2 3" key="1">
    <citation type="journal article" date="2014" name="Genome Biol. Evol.">
        <title>The secreted proteins of Achlya hypogyna and Thraustotheca clavata identify the ancestral oomycete secretome and reveal gene acquisitions by horizontal gene transfer.</title>
        <authorList>
            <person name="Misner I."/>
            <person name="Blouin N."/>
            <person name="Leonard G."/>
            <person name="Richards T.A."/>
            <person name="Lane C.E."/>
        </authorList>
    </citation>
    <scope>NUCLEOTIDE SEQUENCE [LARGE SCALE GENOMIC DNA]</scope>
    <source>
        <strain evidence="2 3">ATCC 48635</strain>
    </source>
</reference>
<keyword evidence="2" id="KW-0648">Protein biosynthesis</keyword>
<dbReference type="STRING" id="1202772.A0A1V9Z176"/>
<dbReference type="PANTHER" id="PTHR12790:SF0">
    <property type="entry name" value="RNA POLYMERASE I-SPECIFIC TRANSCRIPTION INITIATION FACTOR RRN3-RELATED"/>
    <property type="match status" value="1"/>
</dbReference>
<evidence type="ECO:0000313" key="2">
    <source>
        <dbReference type="EMBL" id="OQR91711.1"/>
    </source>
</evidence>
<keyword evidence="3" id="KW-1185">Reference proteome</keyword>
<dbReference type="Pfam" id="PF05327">
    <property type="entry name" value="RRN3"/>
    <property type="match status" value="1"/>
</dbReference>
<dbReference type="GO" id="GO:0001181">
    <property type="term" value="F:RNA polymerase I general transcription initiation factor activity"/>
    <property type="evidence" value="ECO:0007669"/>
    <property type="project" value="InterPro"/>
</dbReference>
<dbReference type="OrthoDB" id="26970at2759"/>
<evidence type="ECO:0000256" key="1">
    <source>
        <dbReference type="ARBA" id="ARBA00010098"/>
    </source>
</evidence>
<dbReference type="GO" id="GO:0001042">
    <property type="term" value="F:RNA polymerase I core binding"/>
    <property type="evidence" value="ECO:0007669"/>
    <property type="project" value="TreeGrafter"/>
</dbReference>
<name>A0A1V9Z176_ACHHY</name>
<dbReference type="PANTHER" id="PTHR12790">
    <property type="entry name" value="TRANSCRIPTION INITIATION FACTOR IA RRN3"/>
    <property type="match status" value="1"/>
</dbReference>
<dbReference type="InterPro" id="IPR007991">
    <property type="entry name" value="RNA_pol_I_trans_ini_fac_RRN3"/>
</dbReference>
<sequence length="652" mass="73049">METPAAEQDELATLDALIQSALDYKLKGNATNYNLILSKFEKSASDKDRSQLFLALPRSISKLTASMDAYRELIHHIFMFDFMASPVVTDSYTRLLTHLVTAQTAFVQPAIKMLVRNFVRPEPPAIATSVKGIPRITTLGTQIRHVEATVPAVSSVDILAQFEEAVVRRYENVHAAFAKVLELVPAAIHMVFECLCSAFPHKRRETLSQLAYLNNILKLTTYAKGLQERVLGLIVEKLVAIDVEIKLDNTEEDVFTMDDFLDDDCCADPEADMVDENADKLDHMMLAVFTYFDQLLAADPSAHATLFTYLLKSFDQSVLNTHQSKYPQFLLFYMAKTATEHQELFLSQLISVSLDPKIPPVTRRSCASYLASYVARAKYVSLMAIKHTLFHLLRWIHSQVDLLDNLPVDGIAAAACDPLTADVIQTACYIVCFRGLELCGSEAGYGFVRSLGWQRILMCPLMPFRQPVFQPSVANEFVNVAELLLLLPDECIEELLQWISTSTTVKSASHGMNLERSIVEKNTTNQACFFPFDPYLLRRSFKYIGPLYLFWKHADPSWSGNSEAFHQVQSHMLAYDDDAVESEDGEAGDENASMAGSFASSASFMPGSYTGSEADPEFFPSRSMSIGDEPLADEIAVRNQIDHYHDEEEFGF</sequence>
<accession>A0A1V9Z176</accession>
<dbReference type="GO" id="GO:0006361">
    <property type="term" value="P:transcription initiation at RNA polymerase I promoter"/>
    <property type="evidence" value="ECO:0007669"/>
    <property type="project" value="InterPro"/>
</dbReference>
<proteinExistence type="inferred from homology"/>
<comment type="similarity">
    <text evidence="1">Belongs to the RRN3 family.</text>
</comment>
<comment type="caution">
    <text evidence="2">The sequence shown here is derived from an EMBL/GenBank/DDBJ whole genome shotgun (WGS) entry which is preliminary data.</text>
</comment>
<dbReference type="Proteomes" id="UP000243579">
    <property type="component" value="Unassembled WGS sequence"/>
</dbReference>
<organism evidence="2 3">
    <name type="scientific">Achlya hypogyna</name>
    <name type="common">Oomycete</name>
    <name type="synonym">Protoachlya hypogyna</name>
    <dbReference type="NCBI Taxonomy" id="1202772"/>
    <lineage>
        <taxon>Eukaryota</taxon>
        <taxon>Sar</taxon>
        <taxon>Stramenopiles</taxon>
        <taxon>Oomycota</taxon>
        <taxon>Saprolegniomycetes</taxon>
        <taxon>Saprolegniales</taxon>
        <taxon>Achlyaceae</taxon>
        <taxon>Achlya</taxon>
    </lineage>
</organism>
<keyword evidence="2" id="KW-0396">Initiation factor</keyword>